<proteinExistence type="inferred from homology"/>
<dbReference type="Pfam" id="PF03575">
    <property type="entry name" value="Peptidase_S51"/>
    <property type="match status" value="1"/>
</dbReference>
<evidence type="ECO:0000256" key="2">
    <source>
        <dbReference type="ARBA" id="ARBA00022670"/>
    </source>
</evidence>
<evidence type="ECO:0000256" key="4">
    <source>
        <dbReference type="ARBA" id="ARBA00022825"/>
    </source>
</evidence>
<dbReference type="RefSeq" id="WP_128752369.1">
    <property type="nucleotide sequence ID" value="NZ_CP035282.1"/>
</dbReference>
<dbReference type="SUPFAM" id="SSF52317">
    <property type="entry name" value="Class I glutamine amidotransferase-like"/>
    <property type="match status" value="1"/>
</dbReference>
<dbReference type="KEGG" id="spoa:EQM13_07620"/>
<dbReference type="InterPro" id="IPR005320">
    <property type="entry name" value="Peptidase_S51"/>
</dbReference>
<name>A0A410QBS9_9FIRM</name>
<organism evidence="5 6">
    <name type="scientific">Acidilutibacter cellobiosedens</name>
    <dbReference type="NCBI Taxonomy" id="2507161"/>
    <lineage>
        <taxon>Bacteria</taxon>
        <taxon>Bacillati</taxon>
        <taxon>Bacillota</taxon>
        <taxon>Tissierellia</taxon>
        <taxon>Tissierellales</taxon>
        <taxon>Acidilutibacteraceae</taxon>
        <taxon>Acidilutibacter</taxon>
    </lineage>
</organism>
<dbReference type="AlphaFoldDB" id="A0A410QBS9"/>
<dbReference type="Gene3D" id="3.40.50.880">
    <property type="match status" value="1"/>
</dbReference>
<evidence type="ECO:0000256" key="1">
    <source>
        <dbReference type="ARBA" id="ARBA00006534"/>
    </source>
</evidence>
<dbReference type="Proteomes" id="UP000287969">
    <property type="component" value="Chromosome"/>
</dbReference>
<reference evidence="6" key="1">
    <citation type="submission" date="2019-01" db="EMBL/GenBank/DDBJ databases">
        <title>Draft genomes of a novel of Sporanaerobacter strains.</title>
        <authorList>
            <person name="Ma S."/>
        </authorList>
    </citation>
    <scope>NUCLEOTIDE SEQUENCE [LARGE SCALE GENOMIC DNA]</scope>
    <source>
        <strain evidence="6">NJN-17</strain>
    </source>
</reference>
<evidence type="ECO:0000313" key="6">
    <source>
        <dbReference type="Proteomes" id="UP000287969"/>
    </source>
</evidence>
<dbReference type="EMBL" id="CP035282">
    <property type="protein sequence ID" value="QAT61456.1"/>
    <property type="molecule type" value="Genomic_DNA"/>
</dbReference>
<accession>A0A410QBS9</accession>
<dbReference type="OrthoDB" id="9778515at2"/>
<evidence type="ECO:0000256" key="3">
    <source>
        <dbReference type="ARBA" id="ARBA00022801"/>
    </source>
</evidence>
<dbReference type="GO" id="GO:0006508">
    <property type="term" value="P:proteolysis"/>
    <property type="evidence" value="ECO:0007669"/>
    <property type="project" value="UniProtKB-KW"/>
</dbReference>
<dbReference type="GO" id="GO:0008236">
    <property type="term" value="F:serine-type peptidase activity"/>
    <property type="evidence" value="ECO:0007669"/>
    <property type="project" value="UniProtKB-KW"/>
</dbReference>
<keyword evidence="4" id="KW-0720">Serine protease</keyword>
<gene>
    <name evidence="5" type="ORF">EQM13_07620</name>
</gene>
<dbReference type="InterPro" id="IPR029062">
    <property type="entry name" value="Class_I_gatase-like"/>
</dbReference>
<sequence>MGKFVLIGGVTPPLSLDIIDEEIIRLTDNKKPKVLYVPTAGGDDPDYCDFFRGIYEKRFGCDLDILYLVRENPTEYEIKEKIFLSDVIYVEGGETQRLMGYFKKYKMDEILLKAYKNGIVLAGKSAGALCWGSYYFEDEEINDFKNYIDIECLKFLNFIICPHYNMEGYSEKMDAMINMHGGVGIGIENNCALEIINDKYRIIATNCDSNAYKVYQSGTKICLEIIIKDSNFRNMKELIQIPS</sequence>
<evidence type="ECO:0000313" key="5">
    <source>
        <dbReference type="EMBL" id="QAT61456.1"/>
    </source>
</evidence>
<dbReference type="PANTHER" id="PTHR20842">
    <property type="entry name" value="PROTEASE S51 ALPHA-ASPARTYL DIPEPTIDASE"/>
    <property type="match status" value="1"/>
</dbReference>
<dbReference type="PANTHER" id="PTHR20842:SF0">
    <property type="entry name" value="ALPHA-ASPARTYL DIPEPTIDASE"/>
    <property type="match status" value="1"/>
</dbReference>
<protein>
    <submittedName>
        <fullName evidence="5">Peptidase E</fullName>
    </submittedName>
</protein>
<keyword evidence="3" id="KW-0378">Hydrolase</keyword>
<keyword evidence="6" id="KW-1185">Reference proteome</keyword>
<keyword evidence="2" id="KW-0645">Protease</keyword>
<comment type="similarity">
    <text evidence="1">Belongs to the peptidase S51 family.</text>
</comment>